<organism evidence="1 2">
    <name type="scientific">Rhabditophanes sp. KR3021</name>
    <dbReference type="NCBI Taxonomy" id="114890"/>
    <lineage>
        <taxon>Eukaryota</taxon>
        <taxon>Metazoa</taxon>
        <taxon>Ecdysozoa</taxon>
        <taxon>Nematoda</taxon>
        <taxon>Chromadorea</taxon>
        <taxon>Rhabditida</taxon>
        <taxon>Tylenchina</taxon>
        <taxon>Panagrolaimomorpha</taxon>
        <taxon>Strongyloidoidea</taxon>
        <taxon>Alloionematidae</taxon>
        <taxon>Rhabditophanes</taxon>
    </lineage>
</organism>
<dbReference type="WBParaSite" id="RSKR_0000082100.1">
    <property type="protein sequence ID" value="RSKR_0000082100.1"/>
    <property type="gene ID" value="RSKR_0000082100"/>
</dbReference>
<accession>A0AC35TI70</accession>
<evidence type="ECO:0000313" key="1">
    <source>
        <dbReference type="Proteomes" id="UP000095286"/>
    </source>
</evidence>
<reference evidence="2" key="1">
    <citation type="submission" date="2016-11" db="UniProtKB">
        <authorList>
            <consortium name="WormBaseParasite"/>
        </authorList>
    </citation>
    <scope>IDENTIFICATION</scope>
    <source>
        <strain evidence="2">KR3021</strain>
    </source>
</reference>
<evidence type="ECO:0000313" key="2">
    <source>
        <dbReference type="WBParaSite" id="RSKR_0000082100.1"/>
    </source>
</evidence>
<protein>
    <submittedName>
        <fullName evidence="2">Protein DGCR14</fullName>
    </submittedName>
</protein>
<proteinExistence type="predicted"/>
<dbReference type="Proteomes" id="UP000095286">
    <property type="component" value="Unplaced"/>
</dbReference>
<sequence>MTDSCAVFKVPDAKVGINPNIETVKKRKIVKHVLDEKTFLSGLEKIIERDYFPQLKKLKVQTQYADALFNGDLEVMGELKDIYSTRRLVISTPNLLETPSVHEDKPGTSKQGNPPKEKTLLDDLNIDSYLERFTSEDNADYEDIVEAANQELRKKFAWCWEAVENHNKNYDSKMKALMGNQAADEQAISIANNERCDSNSVIGWKAEAINKLFWNPKEVALTIAENIRRNEMDNKVINRKATRLSKDVYDKKGANEGNTQNSKTQEEQMNERFEADSSDLDKSPKMTWGVIDGTPFRLDGKDGDLGSIGDRTPSFSMTQMSVRDQLAHNLVNDIITKNVAKNKKTSTLGNKQGLSTLSRRLGSITPAARSILKASFIKKAPPTPAHSSASFNIPWKTPELNHKSKQ</sequence>
<name>A0AC35TI70_9BILA</name>